<gene>
    <name evidence="2" type="ORF">SAMN05421751_104145</name>
</gene>
<evidence type="ECO:0000313" key="3">
    <source>
        <dbReference type="Proteomes" id="UP000236742"/>
    </source>
</evidence>
<evidence type="ECO:0000313" key="2">
    <source>
        <dbReference type="EMBL" id="SEF76029.1"/>
    </source>
</evidence>
<dbReference type="Gene3D" id="1.40.20.10">
    <property type="entry name" value="CHAD domain"/>
    <property type="match status" value="1"/>
</dbReference>
<name>A0A1H5ULS0_9RHOB</name>
<dbReference type="InterPro" id="IPR007899">
    <property type="entry name" value="CHAD_dom"/>
</dbReference>
<organism evidence="2 3">
    <name type="scientific">Jhaorihella thermophila</name>
    <dbReference type="NCBI Taxonomy" id="488547"/>
    <lineage>
        <taxon>Bacteria</taxon>
        <taxon>Pseudomonadati</taxon>
        <taxon>Pseudomonadota</taxon>
        <taxon>Alphaproteobacteria</taxon>
        <taxon>Rhodobacterales</taxon>
        <taxon>Paracoccaceae</taxon>
        <taxon>Jhaorihella</taxon>
    </lineage>
</organism>
<dbReference type="RefSeq" id="WP_380218966.1">
    <property type="nucleotide sequence ID" value="NZ_JBHSVS010000012.1"/>
</dbReference>
<dbReference type="EMBL" id="FNVD01000004">
    <property type="protein sequence ID" value="SEF76029.1"/>
    <property type="molecule type" value="Genomic_DNA"/>
</dbReference>
<dbReference type="PANTHER" id="PTHR39339:SF1">
    <property type="entry name" value="CHAD DOMAIN-CONTAINING PROTEIN"/>
    <property type="match status" value="1"/>
</dbReference>
<accession>A0A1H5ULS0</accession>
<dbReference type="SMART" id="SM00880">
    <property type="entry name" value="CHAD"/>
    <property type="match status" value="1"/>
</dbReference>
<dbReference type="Proteomes" id="UP000236742">
    <property type="component" value="Unassembled WGS sequence"/>
</dbReference>
<feature type="domain" description="CHAD" evidence="1">
    <location>
        <begin position="4"/>
        <end position="279"/>
    </location>
</feature>
<dbReference type="AlphaFoldDB" id="A0A1H5ULS0"/>
<protein>
    <submittedName>
        <fullName evidence="2">CHAD domain-containing protein</fullName>
    </submittedName>
</protein>
<dbReference type="InterPro" id="IPR038186">
    <property type="entry name" value="CHAD_dom_sf"/>
</dbReference>
<dbReference type="Pfam" id="PF05235">
    <property type="entry name" value="CHAD"/>
    <property type="match status" value="1"/>
</dbReference>
<sequence>MPKDAPHMPNVRDVLSGFLRDAQQARRVLMTSTVPEGPHQLRVALRKLRTALGIFGKDDPQARALRDEARLLGRRIGELRDLDVVAVEIIAPERHADPADSGLWTLEVALSEARIAARKALREYLAHGEGGKVLDRWAALLGSDADFLDRPAGEAADKALKRRVRKAGRLGRRFHKLDDAHRHEFRKEIKKLRYTLDCGAWDAGGPARVKFRKRLKRLQNALGAMNDAVVAREVLDRICKDMPEDSPAHAVGRRLVRRLEKQARHDRRQVESLWKKVAETRLPA</sequence>
<keyword evidence="3" id="KW-1185">Reference proteome</keyword>
<evidence type="ECO:0000259" key="1">
    <source>
        <dbReference type="PROSITE" id="PS51708"/>
    </source>
</evidence>
<dbReference type="PANTHER" id="PTHR39339">
    <property type="entry name" value="SLR1444 PROTEIN"/>
    <property type="match status" value="1"/>
</dbReference>
<dbReference type="PROSITE" id="PS51708">
    <property type="entry name" value="CHAD"/>
    <property type="match status" value="1"/>
</dbReference>
<reference evidence="3" key="1">
    <citation type="submission" date="2016-10" db="EMBL/GenBank/DDBJ databases">
        <authorList>
            <person name="Varghese N."/>
            <person name="Submissions S."/>
        </authorList>
    </citation>
    <scope>NUCLEOTIDE SEQUENCE [LARGE SCALE GENOMIC DNA]</scope>
    <source>
        <strain evidence="3">DSM 23413</strain>
    </source>
</reference>
<proteinExistence type="predicted"/>